<dbReference type="InterPro" id="IPR048516">
    <property type="entry name" value="DGCcoil"/>
</dbReference>
<evidence type="ECO:0000313" key="8">
    <source>
        <dbReference type="Proteomes" id="UP000000466"/>
    </source>
</evidence>
<evidence type="ECO:0000313" key="7">
    <source>
        <dbReference type="EMBL" id="AFU99496.1"/>
    </source>
</evidence>
<sequence>MTVKDANYWRDKYRELLLERDQGRKVDTGDYQQAIALLADALGGLEPELASAMAVVLKQAKRNEWGKPGQLALLKESLNQFEKRLSLQREREQQAVKAAADALAIPHLANGKALATKIAKLYKQQKHASDWAKLFEALAELQPAGPAPEQPGLMSRLFGGKKPDAEAESEVATREDATAAISEDPAPAGNDDTQTELLDADEPAPTNAAPDPDEAPAPESLSSVAHAQRQSLSGHWIAAQDVGLHEPPFSKISDRISTVLGDFLRQIEPPWPAVAEKASAARLRIDGGLNWYELVPTLEDIRDLVMALLVNAKSDYQTYLVGLLEKLNTLLQLTGEAVIDIEQDEAGFIASLEQNVGSFSQALQSMNDVAELKTLVQTKVESLGDILARRKQQNAESGLLAKVQALQTQVAELQAEAAGRQQELETEKAKARTDALTGLPNREHYNERVHHEVERFKRYQRPVSMAVCDIDHFKSFNDNYSHQAGDRVLKVIGQAIAKKLRDTDFMARYGGEEFVVIMPETTGPDCKLKMDRIREAVAGTAFKFKDQALQITFSCGIAEIIEGDSPSTLFARADKKLYDAKDAGRNCCQLAE</sequence>
<comment type="cofactor">
    <cofactor evidence="1">
        <name>Mg(2+)</name>
        <dbReference type="ChEBI" id="CHEBI:18420"/>
    </cofactor>
</comment>
<dbReference type="OrthoDB" id="9812260at2"/>
<dbReference type="Gene3D" id="3.30.70.270">
    <property type="match status" value="1"/>
</dbReference>
<reference evidence="7 8" key="1">
    <citation type="journal article" date="2013" name="Genome Announc.">
        <title>Complete genome sequence of Simiduia agarivorans SA1(T), a marine bacterium able to degrade a variety of polysaccharides.</title>
        <authorList>
            <person name="Lin S.Y."/>
            <person name="Shieh W.Y."/>
            <person name="Chen J.S."/>
            <person name="Tang S.L."/>
        </authorList>
    </citation>
    <scope>NUCLEOTIDE SEQUENCE [LARGE SCALE GENOMIC DNA]</scope>
    <source>
        <strain evidence="8">DSM 21679 / JCM 13881 / BCRC 17597 / SA1</strain>
    </source>
</reference>
<name>K4KKF5_SIMAS</name>
<evidence type="ECO:0000256" key="2">
    <source>
        <dbReference type="ARBA" id="ARBA00012528"/>
    </source>
</evidence>
<dbReference type="RefSeq" id="WP_015047660.1">
    <property type="nucleotide sequence ID" value="NC_018868.3"/>
</dbReference>
<keyword evidence="4" id="KW-0175">Coiled coil</keyword>
<protein>
    <recommendedName>
        <fullName evidence="2">diguanylate cyclase</fullName>
        <ecNumber evidence="2">2.7.7.65</ecNumber>
    </recommendedName>
</protein>
<organism evidence="7 8">
    <name type="scientific">Simiduia agarivorans (strain DSM 21679 / JCM 13881 / BCRC 17597 / SA1)</name>
    <dbReference type="NCBI Taxonomy" id="1117647"/>
    <lineage>
        <taxon>Bacteria</taxon>
        <taxon>Pseudomonadati</taxon>
        <taxon>Pseudomonadota</taxon>
        <taxon>Gammaproteobacteria</taxon>
        <taxon>Cellvibrionales</taxon>
        <taxon>Cellvibrionaceae</taxon>
        <taxon>Simiduia</taxon>
    </lineage>
</organism>
<dbReference type="Pfam" id="PF00990">
    <property type="entry name" value="GGDEF"/>
    <property type="match status" value="1"/>
</dbReference>
<feature type="domain" description="GGDEF" evidence="6">
    <location>
        <begin position="461"/>
        <end position="592"/>
    </location>
</feature>
<dbReference type="PROSITE" id="PS50887">
    <property type="entry name" value="GGDEF"/>
    <property type="match status" value="1"/>
</dbReference>
<feature type="region of interest" description="Disordered" evidence="5">
    <location>
        <begin position="143"/>
        <end position="226"/>
    </location>
</feature>
<dbReference type="PANTHER" id="PTHR45138:SF9">
    <property type="entry name" value="DIGUANYLATE CYCLASE DGCM-RELATED"/>
    <property type="match status" value="1"/>
</dbReference>
<dbReference type="InterPro" id="IPR043128">
    <property type="entry name" value="Rev_trsase/Diguanyl_cyclase"/>
</dbReference>
<dbReference type="InterPro" id="IPR029787">
    <property type="entry name" value="Nucleotide_cyclase"/>
</dbReference>
<dbReference type="GO" id="GO:0052621">
    <property type="term" value="F:diguanylate cyclase activity"/>
    <property type="evidence" value="ECO:0007669"/>
    <property type="project" value="UniProtKB-EC"/>
</dbReference>
<dbReference type="HOGENOM" id="CLU_025058_0_0_6"/>
<dbReference type="SMART" id="SM00267">
    <property type="entry name" value="GGDEF"/>
    <property type="match status" value="1"/>
</dbReference>
<dbReference type="eggNOG" id="COG3706">
    <property type="taxonomic scope" value="Bacteria"/>
</dbReference>
<dbReference type="eggNOG" id="COG3170">
    <property type="taxonomic scope" value="Bacteria"/>
</dbReference>
<keyword evidence="8" id="KW-1185">Reference proteome</keyword>
<proteinExistence type="predicted"/>
<evidence type="ECO:0000259" key="6">
    <source>
        <dbReference type="PROSITE" id="PS50887"/>
    </source>
</evidence>
<dbReference type="EMBL" id="CP003746">
    <property type="protein sequence ID" value="AFU99496.1"/>
    <property type="molecule type" value="Genomic_DNA"/>
</dbReference>
<dbReference type="EC" id="2.7.7.65" evidence="2"/>
<evidence type="ECO:0000256" key="4">
    <source>
        <dbReference type="SAM" id="Coils"/>
    </source>
</evidence>
<dbReference type="InterPro" id="IPR000160">
    <property type="entry name" value="GGDEF_dom"/>
</dbReference>
<dbReference type="AlphaFoldDB" id="K4KKF5"/>
<dbReference type="FunFam" id="3.30.70.270:FF:000001">
    <property type="entry name" value="Diguanylate cyclase domain protein"/>
    <property type="match status" value="1"/>
</dbReference>
<evidence type="ECO:0000256" key="1">
    <source>
        <dbReference type="ARBA" id="ARBA00001946"/>
    </source>
</evidence>
<dbReference type="NCBIfam" id="TIGR00254">
    <property type="entry name" value="GGDEF"/>
    <property type="match status" value="1"/>
</dbReference>
<dbReference type="PANTHER" id="PTHR45138">
    <property type="entry name" value="REGULATORY COMPONENTS OF SENSORY TRANSDUCTION SYSTEM"/>
    <property type="match status" value="1"/>
</dbReference>
<accession>K4KKF5</accession>
<evidence type="ECO:0000256" key="3">
    <source>
        <dbReference type="ARBA" id="ARBA00034247"/>
    </source>
</evidence>
<gene>
    <name evidence="7" type="ordered locus">M5M_11595</name>
</gene>
<dbReference type="STRING" id="1117647.M5M_11595"/>
<dbReference type="Pfam" id="PF20975">
    <property type="entry name" value="DGCcoil"/>
    <property type="match status" value="1"/>
</dbReference>
<feature type="coiled-coil region" evidence="4">
    <location>
        <begin position="396"/>
        <end position="430"/>
    </location>
</feature>
<dbReference type="InterPro" id="IPR050469">
    <property type="entry name" value="Diguanylate_Cyclase"/>
</dbReference>
<dbReference type="Proteomes" id="UP000000466">
    <property type="component" value="Chromosome"/>
</dbReference>
<dbReference type="SUPFAM" id="SSF55073">
    <property type="entry name" value="Nucleotide cyclase"/>
    <property type="match status" value="1"/>
</dbReference>
<feature type="compositionally biased region" description="Basic and acidic residues" evidence="5">
    <location>
        <begin position="161"/>
        <end position="177"/>
    </location>
</feature>
<dbReference type="KEGG" id="saga:M5M_11595"/>
<dbReference type="CDD" id="cd01949">
    <property type="entry name" value="GGDEF"/>
    <property type="match status" value="1"/>
</dbReference>
<evidence type="ECO:0000256" key="5">
    <source>
        <dbReference type="SAM" id="MobiDB-lite"/>
    </source>
</evidence>
<comment type="catalytic activity">
    <reaction evidence="3">
        <text>2 GTP = 3',3'-c-di-GMP + 2 diphosphate</text>
        <dbReference type="Rhea" id="RHEA:24898"/>
        <dbReference type="ChEBI" id="CHEBI:33019"/>
        <dbReference type="ChEBI" id="CHEBI:37565"/>
        <dbReference type="ChEBI" id="CHEBI:58805"/>
        <dbReference type="EC" id="2.7.7.65"/>
    </reaction>
</comment>